<comment type="caution">
    <text evidence="6">The sequence shown here is derived from an EMBL/GenBank/DDBJ whole genome shotgun (WGS) entry which is preliminary data.</text>
</comment>
<feature type="domain" description="Radical SAM core" evidence="5">
    <location>
        <begin position="113"/>
        <end position="341"/>
    </location>
</feature>
<keyword evidence="1" id="KW-0949">S-adenosyl-L-methionine</keyword>
<evidence type="ECO:0000256" key="1">
    <source>
        <dbReference type="ARBA" id="ARBA00022691"/>
    </source>
</evidence>
<evidence type="ECO:0000256" key="4">
    <source>
        <dbReference type="ARBA" id="ARBA00023014"/>
    </source>
</evidence>
<dbReference type="Pfam" id="PF04055">
    <property type="entry name" value="Radical_SAM"/>
    <property type="match status" value="1"/>
</dbReference>
<evidence type="ECO:0000256" key="2">
    <source>
        <dbReference type="ARBA" id="ARBA00022723"/>
    </source>
</evidence>
<keyword evidence="2" id="KW-0479">Metal-binding</keyword>
<dbReference type="GO" id="GO:0003824">
    <property type="term" value="F:catalytic activity"/>
    <property type="evidence" value="ECO:0007669"/>
    <property type="project" value="InterPro"/>
</dbReference>
<dbReference type="AlphaFoldDB" id="A0A2M7QH60"/>
<dbReference type="GO" id="GO:0046872">
    <property type="term" value="F:metal ion binding"/>
    <property type="evidence" value="ECO:0007669"/>
    <property type="project" value="UniProtKB-KW"/>
</dbReference>
<evidence type="ECO:0000313" key="6">
    <source>
        <dbReference type="EMBL" id="PIY71677.1"/>
    </source>
</evidence>
<evidence type="ECO:0000313" key="7">
    <source>
        <dbReference type="Proteomes" id="UP000229401"/>
    </source>
</evidence>
<protein>
    <recommendedName>
        <fullName evidence="5">Radical SAM core domain-containing protein</fullName>
    </recommendedName>
</protein>
<evidence type="ECO:0000256" key="3">
    <source>
        <dbReference type="ARBA" id="ARBA00023004"/>
    </source>
</evidence>
<dbReference type="InterPro" id="IPR013785">
    <property type="entry name" value="Aldolase_TIM"/>
</dbReference>
<name>A0A2M7QH60_9BACT</name>
<evidence type="ECO:0000259" key="5">
    <source>
        <dbReference type="PROSITE" id="PS51918"/>
    </source>
</evidence>
<keyword evidence="3" id="KW-0408">Iron</keyword>
<gene>
    <name evidence="6" type="ORF">COY87_04955</name>
</gene>
<dbReference type="SUPFAM" id="SSF102114">
    <property type="entry name" value="Radical SAM enzymes"/>
    <property type="match status" value="1"/>
</dbReference>
<reference evidence="7" key="1">
    <citation type="submission" date="2017-09" db="EMBL/GenBank/DDBJ databases">
        <title>Depth-based differentiation of microbial function through sediment-hosted aquifers and enrichment of novel symbionts in the deep terrestrial subsurface.</title>
        <authorList>
            <person name="Probst A.J."/>
            <person name="Ladd B."/>
            <person name="Jarett J.K."/>
            <person name="Geller-Mcgrath D.E."/>
            <person name="Sieber C.M.K."/>
            <person name="Emerson J.B."/>
            <person name="Anantharaman K."/>
            <person name="Thomas B.C."/>
            <person name="Malmstrom R."/>
            <person name="Stieglmeier M."/>
            <person name="Klingl A."/>
            <person name="Woyke T."/>
            <person name="Ryan C.M."/>
            <person name="Banfield J.F."/>
        </authorList>
    </citation>
    <scope>NUCLEOTIDE SEQUENCE [LARGE SCALE GENOMIC DNA]</scope>
</reference>
<accession>A0A2M7QH60</accession>
<organism evidence="6 7">
    <name type="scientific">Candidatus Roizmanbacteria bacterium CG_4_10_14_0_8_um_filter_33_9</name>
    <dbReference type="NCBI Taxonomy" id="1974826"/>
    <lineage>
        <taxon>Bacteria</taxon>
        <taxon>Candidatus Roizmaniibacteriota</taxon>
    </lineage>
</organism>
<sequence length="368" mass="42332">MDYKKLIEIKAQLLCYGIRENKWSIEFYRKQNPNNIIKGGGFVGLHFILDTKIPVLASTTFVFDKNSSYEIVKKQQFFYLKHDDGSVIRIDSITMPHWYQNTTTSHKPMSKVFAHEGTHYLHQQYAGCGYQMIGKGCKFCGTGCKWYDSSAEEIVETALQAYEENNQYQVCLGGGTKLIPSKGSEFFLSCVKKIREKNKNIPIWIEMTPPDENKYIEELINAGASGFGFNIEIWDDVLRHEICPGKSRIPKQRYFEVWDFVQKKLDKNKTNTVLITKLEPFKSTLEGIHEISKKGVRITLLPFKPWGTSAYANKVPADPENLLKLGYKLAKDMIKYHINPDKNYGCANCDSCTIEEDIRKFVLLPKKN</sequence>
<dbReference type="InterPro" id="IPR058240">
    <property type="entry name" value="rSAM_sf"/>
</dbReference>
<dbReference type="Gene3D" id="3.20.20.70">
    <property type="entry name" value="Aldolase class I"/>
    <property type="match status" value="1"/>
</dbReference>
<dbReference type="InterPro" id="IPR007197">
    <property type="entry name" value="rSAM"/>
</dbReference>
<proteinExistence type="predicted"/>
<dbReference type="Proteomes" id="UP000229401">
    <property type="component" value="Unassembled WGS sequence"/>
</dbReference>
<dbReference type="GO" id="GO:0051536">
    <property type="term" value="F:iron-sulfur cluster binding"/>
    <property type="evidence" value="ECO:0007669"/>
    <property type="project" value="UniProtKB-KW"/>
</dbReference>
<dbReference type="NCBIfam" id="NF045502">
    <property type="entry name" value="variant_rSAM"/>
    <property type="match status" value="1"/>
</dbReference>
<dbReference type="EMBL" id="PFLI01000171">
    <property type="protein sequence ID" value="PIY71677.1"/>
    <property type="molecule type" value="Genomic_DNA"/>
</dbReference>
<dbReference type="PROSITE" id="PS51918">
    <property type="entry name" value="RADICAL_SAM"/>
    <property type="match status" value="1"/>
</dbReference>
<keyword evidence="4" id="KW-0411">Iron-sulfur</keyword>